<reference evidence="1 2" key="2">
    <citation type="submission" date="2010-03" db="EMBL/GenBank/DDBJ databases">
        <authorList>
            <person name="Pajon A."/>
        </authorList>
    </citation>
    <scope>NUCLEOTIDE SEQUENCE [LARGE SCALE GENOMIC DNA]</scope>
    <source>
        <strain evidence="1 2">T2-87</strain>
    </source>
</reference>
<dbReference type="STRING" id="717960.EC1_17860"/>
<name>D4JFT0_9FIRM</name>
<protein>
    <submittedName>
        <fullName evidence="1">Uncharacterized protein</fullName>
    </submittedName>
</protein>
<accession>D4JFT0</accession>
<evidence type="ECO:0000313" key="2">
    <source>
        <dbReference type="Proteomes" id="UP000008801"/>
    </source>
</evidence>
<dbReference type="Proteomes" id="UP000008801">
    <property type="component" value="Chromosome"/>
</dbReference>
<proteinExistence type="predicted"/>
<dbReference type="AlphaFoldDB" id="D4JFT0"/>
<gene>
    <name evidence="1" type="ORF">EC1_17860</name>
</gene>
<dbReference type="EMBL" id="FP929041">
    <property type="protein sequence ID" value="CBK89052.1"/>
    <property type="molecule type" value="Genomic_DNA"/>
</dbReference>
<organism evidence="1 2">
    <name type="scientific">Faecalitalea cylindroides T2-87</name>
    <dbReference type="NCBI Taxonomy" id="717960"/>
    <lineage>
        <taxon>Bacteria</taxon>
        <taxon>Bacillati</taxon>
        <taxon>Bacillota</taxon>
        <taxon>Erysipelotrichia</taxon>
        <taxon>Erysipelotrichales</taxon>
        <taxon>Erysipelotrichaceae</taxon>
        <taxon>Faecalitalea</taxon>
    </lineage>
</organism>
<reference evidence="1 2" key="1">
    <citation type="submission" date="2010-03" db="EMBL/GenBank/DDBJ databases">
        <title>The genome sequence of Eubacterium cylindroides T2-87.</title>
        <authorList>
            <consortium name="metaHIT consortium -- http://www.metahit.eu/"/>
            <person name="Pajon A."/>
            <person name="Turner K."/>
            <person name="Parkhill J."/>
            <person name="Duncan S."/>
            <person name="Flint H."/>
        </authorList>
    </citation>
    <scope>NUCLEOTIDE SEQUENCE [LARGE SCALE GENOMIC DNA]</scope>
    <source>
        <strain evidence="1 2">T2-87</strain>
    </source>
</reference>
<dbReference type="KEGG" id="euc:EC1_17860"/>
<sequence>MGLTLIAATVVGAVFALINFNMTMMKLSGVSGGGAAIDDDEEDI</sequence>
<dbReference type="HOGENOM" id="CLU_3216501_0_0_9"/>
<evidence type="ECO:0000313" key="1">
    <source>
        <dbReference type="EMBL" id="CBK89052.1"/>
    </source>
</evidence>